<feature type="region of interest" description="Disordered" evidence="1">
    <location>
        <begin position="195"/>
        <end position="222"/>
    </location>
</feature>
<dbReference type="EMBL" id="UINC01025838">
    <property type="protein sequence ID" value="SVB02178.1"/>
    <property type="molecule type" value="Genomic_DNA"/>
</dbReference>
<name>A0A382AL32_9ZZZZ</name>
<dbReference type="InterPro" id="IPR010982">
    <property type="entry name" value="Lambda_DNA-bd_dom_sf"/>
</dbReference>
<protein>
    <recommendedName>
        <fullName evidence="3">HTH cro/C1-type domain-containing protein</fullName>
    </recommendedName>
</protein>
<feature type="non-terminal residue" evidence="2">
    <location>
        <position position="252"/>
    </location>
</feature>
<dbReference type="Gene3D" id="1.10.260.40">
    <property type="entry name" value="lambda repressor-like DNA-binding domains"/>
    <property type="match status" value="1"/>
</dbReference>
<evidence type="ECO:0000313" key="2">
    <source>
        <dbReference type="EMBL" id="SVB02178.1"/>
    </source>
</evidence>
<accession>A0A382AL32</accession>
<dbReference type="PANTHER" id="PTHR34475:SF1">
    <property type="entry name" value="CYTOSKELETON PROTEIN RODZ"/>
    <property type="match status" value="1"/>
</dbReference>
<evidence type="ECO:0000256" key="1">
    <source>
        <dbReference type="SAM" id="MobiDB-lite"/>
    </source>
</evidence>
<organism evidence="2">
    <name type="scientific">marine metagenome</name>
    <dbReference type="NCBI Taxonomy" id="408172"/>
    <lineage>
        <taxon>unclassified sequences</taxon>
        <taxon>metagenomes</taxon>
        <taxon>ecological metagenomes</taxon>
    </lineage>
</organism>
<feature type="compositionally biased region" description="Polar residues" evidence="1">
    <location>
        <begin position="195"/>
        <end position="219"/>
    </location>
</feature>
<evidence type="ECO:0008006" key="3">
    <source>
        <dbReference type="Google" id="ProtNLM"/>
    </source>
</evidence>
<dbReference type="InterPro" id="IPR050400">
    <property type="entry name" value="Bact_Cytoskel_RodZ"/>
</dbReference>
<dbReference type="PANTHER" id="PTHR34475">
    <property type="match status" value="1"/>
</dbReference>
<dbReference type="GO" id="GO:0003677">
    <property type="term" value="F:DNA binding"/>
    <property type="evidence" value="ECO:0007669"/>
    <property type="project" value="InterPro"/>
</dbReference>
<reference evidence="2" key="1">
    <citation type="submission" date="2018-05" db="EMBL/GenBank/DDBJ databases">
        <authorList>
            <person name="Lanie J.A."/>
            <person name="Ng W.-L."/>
            <person name="Kazmierczak K.M."/>
            <person name="Andrzejewski T.M."/>
            <person name="Davidsen T.M."/>
            <person name="Wayne K.J."/>
            <person name="Tettelin H."/>
            <person name="Glass J.I."/>
            <person name="Rusch D."/>
            <person name="Podicherti R."/>
            <person name="Tsui H.-C.T."/>
            <person name="Winkler M.E."/>
        </authorList>
    </citation>
    <scope>NUCLEOTIDE SEQUENCE</scope>
</reference>
<feature type="region of interest" description="Disordered" evidence="1">
    <location>
        <begin position="152"/>
        <end position="177"/>
    </location>
</feature>
<dbReference type="Pfam" id="PF13413">
    <property type="entry name" value="HTH_25"/>
    <property type="match status" value="1"/>
</dbReference>
<dbReference type="AlphaFoldDB" id="A0A382AL32"/>
<gene>
    <name evidence="2" type="ORF">METZ01_LOCUS155032</name>
</gene>
<proteinExistence type="predicted"/>
<sequence length="252" mass="27980">MTSTEAFFDALKSHRESQDIEISEICEFTKINKKYIQAIESGDFTVLPTVYMRLFLRAYAEFIGADSAKALEDFELLTTGTIQKKTDIDVQSDDVTEQSQPNIGFDNETPPQITPQKIATGAGVLIGLFLILYWAGQITSEQNIQLENTPAPVETISPETPSETPIETAPSEDANPDIGAVEKKSPIIDKPVVEETTTPVRDTEPESTLPNRLPLNSNDFLPENKNRESTNILRLFAPFTITITTLEETKLN</sequence>
<feature type="region of interest" description="Disordered" evidence="1">
    <location>
        <begin position="92"/>
        <end position="112"/>
    </location>
</feature>